<dbReference type="Gene3D" id="3.40.50.1820">
    <property type="entry name" value="alpha/beta hydrolase"/>
    <property type="match status" value="1"/>
</dbReference>
<reference evidence="2 3" key="1">
    <citation type="journal article" date="2020" name="Microbiol. Resour. Announc.">
        <title>Complete genome sequence of Pseudomonas otitidis strain MrB4, isolated from Lake Biwa in Japan.</title>
        <authorList>
            <person name="Miyazaki K."/>
            <person name="Hase E."/>
            <person name="Maruya T."/>
        </authorList>
    </citation>
    <scope>NUCLEOTIDE SEQUENCE [LARGE SCALE GENOMIC DNA]</scope>
    <source>
        <strain evidence="2 3">MrB4</strain>
    </source>
</reference>
<dbReference type="InterPro" id="IPR012223">
    <property type="entry name" value="TEII"/>
</dbReference>
<evidence type="ECO:0000313" key="2">
    <source>
        <dbReference type="EMBL" id="BCA28627.1"/>
    </source>
</evidence>
<organism evidence="2 3">
    <name type="scientific">Metapseudomonas otitidis</name>
    <dbReference type="NCBI Taxonomy" id="319939"/>
    <lineage>
        <taxon>Bacteria</taxon>
        <taxon>Pseudomonadati</taxon>
        <taxon>Pseudomonadota</taxon>
        <taxon>Gammaproteobacteria</taxon>
        <taxon>Pseudomonadales</taxon>
        <taxon>Pseudomonadaceae</taxon>
        <taxon>Metapseudomonas</taxon>
    </lineage>
</organism>
<protein>
    <submittedName>
        <fullName evidence="2">Thioesterase</fullName>
    </submittedName>
</protein>
<name>A0A1I0UFX7_9GAMM</name>
<dbReference type="InterPro" id="IPR001031">
    <property type="entry name" value="Thioesterase"/>
</dbReference>
<dbReference type="InterPro" id="IPR029058">
    <property type="entry name" value="AB_hydrolase_fold"/>
</dbReference>
<accession>A0A1I0UFX7</accession>
<dbReference type="PANTHER" id="PTHR11487">
    <property type="entry name" value="THIOESTERASE"/>
    <property type="match status" value="1"/>
</dbReference>
<dbReference type="RefSeq" id="WP_074971321.1">
    <property type="nucleotide sequence ID" value="NZ_AP022642.1"/>
</dbReference>
<dbReference type="GO" id="GO:0008610">
    <property type="term" value="P:lipid biosynthetic process"/>
    <property type="evidence" value="ECO:0007669"/>
    <property type="project" value="TreeGrafter"/>
</dbReference>
<dbReference type="Proteomes" id="UP000501237">
    <property type="component" value="Chromosome"/>
</dbReference>
<dbReference type="PANTHER" id="PTHR11487:SF0">
    <property type="entry name" value="S-ACYL FATTY ACID SYNTHASE THIOESTERASE, MEDIUM CHAIN"/>
    <property type="match status" value="1"/>
</dbReference>
<evidence type="ECO:0000256" key="1">
    <source>
        <dbReference type="ARBA" id="ARBA00007169"/>
    </source>
</evidence>
<comment type="similarity">
    <text evidence="1">Belongs to the thioesterase family.</text>
</comment>
<gene>
    <name evidence="2" type="ORF">PtoMrB4_26040</name>
</gene>
<dbReference type="EMBL" id="AP022642">
    <property type="protein sequence ID" value="BCA28627.1"/>
    <property type="molecule type" value="Genomic_DNA"/>
</dbReference>
<proteinExistence type="inferred from homology"/>
<dbReference type="GeneID" id="57397828"/>
<dbReference type="KEGG" id="poj:PtoMrB4_26040"/>
<dbReference type="STRING" id="319939.SAMN05216263_111207"/>
<dbReference type="AlphaFoldDB" id="A0A1I0UFX7"/>
<evidence type="ECO:0000313" key="3">
    <source>
        <dbReference type="Proteomes" id="UP000501237"/>
    </source>
</evidence>
<dbReference type="Pfam" id="PF00975">
    <property type="entry name" value="Thioesterase"/>
    <property type="match status" value="1"/>
</dbReference>
<dbReference type="SUPFAM" id="SSF53474">
    <property type="entry name" value="alpha/beta-Hydrolases"/>
    <property type="match status" value="1"/>
</dbReference>
<sequence length="252" mass="28278">MSAPISLRLFCLPYSGASAMAYNRWRRILPAWLVVQPLELPGRGMRMDESLHTRLDTLVAQLAREVAPQVQQPYALFGHSLGGLLAFELAHALREKGLPEPLALFPSATAGPARRNVDDYREAKSDAELIARLRSLQGTPEEALANEELLRLTLPILRADFLVAGSYAYRRREPLQAPIHVLGGKADELRVDELLDWQDETATGFSLDLFEGHHFFLQQQEAAVLRTLKRYAEQHLLRLRARTSRQVPLAAG</sequence>